<dbReference type="AlphaFoldDB" id="A0A1J4K1C5"/>
<dbReference type="VEuPathDB" id="TrichDB:TRFO_27102"/>
<protein>
    <submittedName>
        <fullName evidence="1">Uncharacterized protein</fullName>
    </submittedName>
</protein>
<evidence type="ECO:0000313" key="1">
    <source>
        <dbReference type="EMBL" id="OHT05233.1"/>
    </source>
</evidence>
<organism evidence="1 2">
    <name type="scientific">Tritrichomonas foetus</name>
    <dbReference type="NCBI Taxonomy" id="1144522"/>
    <lineage>
        <taxon>Eukaryota</taxon>
        <taxon>Metamonada</taxon>
        <taxon>Parabasalia</taxon>
        <taxon>Tritrichomonadida</taxon>
        <taxon>Tritrichomonadidae</taxon>
        <taxon>Tritrichomonas</taxon>
    </lineage>
</organism>
<dbReference type="EMBL" id="MLAK01000765">
    <property type="protein sequence ID" value="OHT05233.1"/>
    <property type="molecule type" value="Genomic_DNA"/>
</dbReference>
<reference evidence="1" key="1">
    <citation type="submission" date="2016-10" db="EMBL/GenBank/DDBJ databases">
        <authorList>
            <person name="Benchimol M."/>
            <person name="Almeida L.G."/>
            <person name="Vasconcelos A.T."/>
            <person name="Perreira-Neves A."/>
            <person name="Rosa I.A."/>
            <person name="Tasca T."/>
            <person name="Bogo M.R."/>
            <person name="de Souza W."/>
        </authorList>
    </citation>
    <scope>NUCLEOTIDE SEQUENCE [LARGE SCALE GENOMIC DNA]</scope>
    <source>
        <strain evidence="1">K</strain>
    </source>
</reference>
<proteinExistence type="predicted"/>
<keyword evidence="2" id="KW-1185">Reference proteome</keyword>
<dbReference type="RefSeq" id="XP_068358369.1">
    <property type="nucleotide sequence ID" value="XM_068505335.1"/>
</dbReference>
<evidence type="ECO:0000313" key="2">
    <source>
        <dbReference type="Proteomes" id="UP000179807"/>
    </source>
</evidence>
<name>A0A1J4K1C5_9EUKA</name>
<comment type="caution">
    <text evidence="1">The sequence shown here is derived from an EMBL/GenBank/DDBJ whole genome shotgun (WGS) entry which is preliminary data.</text>
</comment>
<dbReference type="GeneID" id="94840039"/>
<gene>
    <name evidence="1" type="ORF">TRFO_27102</name>
</gene>
<accession>A0A1J4K1C5</accession>
<dbReference type="Proteomes" id="UP000179807">
    <property type="component" value="Unassembled WGS sequence"/>
</dbReference>
<sequence>MAVILFKEKIMMATQKFNKSLNITESTVFPIVRLQLFTLFSKKRNANPSAFFGPVPDRPNNWRGVFFTCRSMLSHSVRKLLRAQSYEQTTTYRAQPGRTHTKRERNFIYASPPQHYDILWVLSRRRITLYDDGIYSWRRSLFSP</sequence>